<dbReference type="Gene3D" id="1.10.3720.10">
    <property type="entry name" value="MetI-like"/>
    <property type="match status" value="1"/>
</dbReference>
<comment type="similarity">
    <text evidence="6">Belongs to the binding-protein-dependent transport system permease family.</text>
</comment>
<feature type="domain" description="ABC transmembrane type-1" evidence="7">
    <location>
        <begin position="12"/>
        <end position="191"/>
    </location>
</feature>
<organism evidence="8 9">
    <name type="scientific">Calorimonas adulescens</name>
    <dbReference type="NCBI Taxonomy" id="2606906"/>
    <lineage>
        <taxon>Bacteria</taxon>
        <taxon>Bacillati</taxon>
        <taxon>Bacillota</taxon>
        <taxon>Clostridia</taxon>
        <taxon>Thermoanaerobacterales</taxon>
        <taxon>Thermoanaerobacteraceae</taxon>
        <taxon>Calorimonas</taxon>
    </lineage>
</organism>
<dbReference type="SUPFAM" id="SSF161098">
    <property type="entry name" value="MetI-like"/>
    <property type="match status" value="1"/>
</dbReference>
<comment type="caution">
    <text evidence="8">The sequence shown here is derived from an EMBL/GenBank/DDBJ whole genome shotgun (WGS) entry which is preliminary data.</text>
</comment>
<evidence type="ECO:0000256" key="4">
    <source>
        <dbReference type="ARBA" id="ARBA00022989"/>
    </source>
</evidence>
<evidence type="ECO:0000313" key="9">
    <source>
        <dbReference type="Proteomes" id="UP000322976"/>
    </source>
</evidence>
<dbReference type="CDD" id="cd06261">
    <property type="entry name" value="TM_PBP2"/>
    <property type="match status" value="1"/>
</dbReference>
<feature type="transmembrane region" description="Helical" evidence="6">
    <location>
        <begin position="69"/>
        <end position="87"/>
    </location>
</feature>
<dbReference type="Proteomes" id="UP000322976">
    <property type="component" value="Unassembled WGS sequence"/>
</dbReference>
<keyword evidence="9" id="KW-1185">Reference proteome</keyword>
<protein>
    <submittedName>
        <fullName evidence="8">ABC transporter permease</fullName>
    </submittedName>
</protein>
<dbReference type="GO" id="GO:0031460">
    <property type="term" value="P:glycine betaine transport"/>
    <property type="evidence" value="ECO:0007669"/>
    <property type="project" value="TreeGrafter"/>
</dbReference>
<feature type="transmembrane region" description="Helical" evidence="6">
    <location>
        <begin position="172"/>
        <end position="194"/>
    </location>
</feature>
<dbReference type="InterPro" id="IPR000515">
    <property type="entry name" value="MetI-like"/>
</dbReference>
<keyword evidence="5 6" id="KW-0472">Membrane</keyword>
<dbReference type="AlphaFoldDB" id="A0A5D8Q8M9"/>
<dbReference type="InterPro" id="IPR051204">
    <property type="entry name" value="ABC_transp_perm/SBD"/>
</dbReference>
<accession>A0A5D8Q8M9</accession>
<keyword evidence="2 6" id="KW-0813">Transport</keyword>
<evidence type="ECO:0000313" key="8">
    <source>
        <dbReference type="EMBL" id="TZE80930.1"/>
    </source>
</evidence>
<dbReference type="PANTHER" id="PTHR30177:SF4">
    <property type="entry name" value="OSMOPROTECTANT IMPORT PERMEASE PROTEIN OSMW"/>
    <property type="match status" value="1"/>
</dbReference>
<evidence type="ECO:0000256" key="2">
    <source>
        <dbReference type="ARBA" id="ARBA00022448"/>
    </source>
</evidence>
<dbReference type="PANTHER" id="PTHR30177">
    <property type="entry name" value="GLYCINE BETAINE/L-PROLINE TRANSPORT SYSTEM PERMEASE PROTEIN PROW"/>
    <property type="match status" value="1"/>
</dbReference>
<keyword evidence="4 6" id="KW-1133">Transmembrane helix</keyword>
<dbReference type="EMBL" id="VTPS01000021">
    <property type="protein sequence ID" value="TZE80930.1"/>
    <property type="molecule type" value="Genomic_DNA"/>
</dbReference>
<evidence type="ECO:0000256" key="3">
    <source>
        <dbReference type="ARBA" id="ARBA00022692"/>
    </source>
</evidence>
<feature type="transmembrane region" description="Helical" evidence="6">
    <location>
        <begin position="126"/>
        <end position="152"/>
    </location>
</feature>
<sequence length="205" mass="21521">MSDRIDQIFTLTGQHIYLTLIAVAIAILIGVPLGILITRVDSISGLVIGIANAVQAIPSLALLGFLIPFLGIGSIPSIVMIFLYSLLPIIKNTYTGLANVDRAMIEAGRGMGMTDAQLMRMVQLPLALPVIMAGIRISAVTAVGLTTLAALIGAGGLGQLIYRGISMVNNKMIISGAIPAMVLALLVDFILSIMERSVTPKGLKK</sequence>
<evidence type="ECO:0000256" key="6">
    <source>
        <dbReference type="RuleBase" id="RU363032"/>
    </source>
</evidence>
<comment type="subcellular location">
    <subcellularLocation>
        <location evidence="6">Cell membrane</location>
        <topology evidence="6">Multi-pass membrane protein</topology>
    </subcellularLocation>
    <subcellularLocation>
        <location evidence="1">Membrane</location>
        <topology evidence="1">Multi-pass membrane protein</topology>
    </subcellularLocation>
</comment>
<reference evidence="8 9" key="1">
    <citation type="submission" date="2019-08" db="EMBL/GenBank/DDBJ databases">
        <title>Calorimonas adulescens gen. nov., sp. nov., an anaerobic thermophilic bacterium from Sakhalin hot spring.</title>
        <authorList>
            <person name="Khomyakova M.A."/>
            <person name="Merkel A.Y."/>
            <person name="Novikov A."/>
            <person name="Bonch-Osmolovskaya E.A."/>
            <person name="Slobodkin A.I."/>
        </authorList>
    </citation>
    <scope>NUCLEOTIDE SEQUENCE [LARGE SCALE GENOMIC DNA]</scope>
    <source>
        <strain evidence="8 9">A05MB</strain>
    </source>
</reference>
<proteinExistence type="inferred from homology"/>
<dbReference type="GO" id="GO:0005886">
    <property type="term" value="C:plasma membrane"/>
    <property type="evidence" value="ECO:0007669"/>
    <property type="project" value="UniProtKB-SubCell"/>
</dbReference>
<evidence type="ECO:0000259" key="7">
    <source>
        <dbReference type="PROSITE" id="PS50928"/>
    </source>
</evidence>
<keyword evidence="3 6" id="KW-0812">Transmembrane</keyword>
<feature type="transmembrane region" description="Helical" evidence="6">
    <location>
        <begin position="16"/>
        <end position="36"/>
    </location>
</feature>
<dbReference type="RefSeq" id="WP_149546122.1">
    <property type="nucleotide sequence ID" value="NZ_VTPS01000021.1"/>
</dbReference>
<dbReference type="InterPro" id="IPR035906">
    <property type="entry name" value="MetI-like_sf"/>
</dbReference>
<gene>
    <name evidence="8" type="ORF">FWJ32_11520</name>
</gene>
<dbReference type="PROSITE" id="PS50928">
    <property type="entry name" value="ABC_TM1"/>
    <property type="match status" value="1"/>
</dbReference>
<name>A0A5D8Q8M9_9THEO</name>
<dbReference type="Pfam" id="PF00528">
    <property type="entry name" value="BPD_transp_1"/>
    <property type="match status" value="1"/>
</dbReference>
<evidence type="ECO:0000256" key="5">
    <source>
        <dbReference type="ARBA" id="ARBA00023136"/>
    </source>
</evidence>
<feature type="transmembrane region" description="Helical" evidence="6">
    <location>
        <begin position="43"/>
        <end position="63"/>
    </location>
</feature>
<dbReference type="FunFam" id="1.10.3720.10:FF:000001">
    <property type="entry name" value="Glycine betaine ABC transporter, permease"/>
    <property type="match status" value="1"/>
</dbReference>
<dbReference type="GO" id="GO:0055085">
    <property type="term" value="P:transmembrane transport"/>
    <property type="evidence" value="ECO:0007669"/>
    <property type="project" value="InterPro"/>
</dbReference>
<evidence type="ECO:0000256" key="1">
    <source>
        <dbReference type="ARBA" id="ARBA00004141"/>
    </source>
</evidence>